<organism evidence="4">
    <name type="scientific">hydrothermal vent metagenome</name>
    <dbReference type="NCBI Taxonomy" id="652676"/>
    <lineage>
        <taxon>unclassified sequences</taxon>
        <taxon>metagenomes</taxon>
        <taxon>ecological metagenomes</taxon>
    </lineage>
</organism>
<name>A0A3B1C712_9ZZZZ</name>
<dbReference type="InterPro" id="IPR015590">
    <property type="entry name" value="Aldehyde_DH_dom"/>
</dbReference>
<comment type="similarity">
    <text evidence="1">Belongs to the aldehyde dehydrogenase family.</text>
</comment>
<dbReference type="Gene3D" id="3.40.309.10">
    <property type="entry name" value="Aldehyde Dehydrogenase, Chain A, domain 2"/>
    <property type="match status" value="1"/>
</dbReference>
<dbReference type="PANTHER" id="PTHR42991">
    <property type="entry name" value="ALDEHYDE DEHYDROGENASE"/>
    <property type="match status" value="1"/>
</dbReference>
<dbReference type="EMBL" id="UOGA01000164">
    <property type="protein sequence ID" value="VAX19814.1"/>
    <property type="molecule type" value="Genomic_DNA"/>
</dbReference>
<evidence type="ECO:0000259" key="3">
    <source>
        <dbReference type="Pfam" id="PF00171"/>
    </source>
</evidence>
<dbReference type="GO" id="GO:0008911">
    <property type="term" value="F:lactaldehyde dehydrogenase (NAD+) activity"/>
    <property type="evidence" value="ECO:0007669"/>
    <property type="project" value="TreeGrafter"/>
</dbReference>
<dbReference type="AlphaFoldDB" id="A0A3B1C712"/>
<dbReference type="PANTHER" id="PTHR42991:SF1">
    <property type="entry name" value="ALDEHYDE DEHYDROGENASE"/>
    <property type="match status" value="1"/>
</dbReference>
<dbReference type="EC" id="1.2.1.16" evidence="4"/>
<dbReference type="GO" id="GO:0009013">
    <property type="term" value="F:succinate-semialdehyde dehydrogenase [NAD(P)+] activity"/>
    <property type="evidence" value="ECO:0007669"/>
    <property type="project" value="UniProtKB-EC"/>
</dbReference>
<evidence type="ECO:0000256" key="2">
    <source>
        <dbReference type="ARBA" id="ARBA00023002"/>
    </source>
</evidence>
<dbReference type="InterPro" id="IPR016163">
    <property type="entry name" value="Ald_DH_C"/>
</dbReference>
<dbReference type="InterPro" id="IPR016162">
    <property type="entry name" value="Ald_DH_N"/>
</dbReference>
<evidence type="ECO:0000256" key="1">
    <source>
        <dbReference type="ARBA" id="ARBA00009986"/>
    </source>
</evidence>
<keyword evidence="2 4" id="KW-0560">Oxidoreductase</keyword>
<sequence length="451" mass="48265">MSQNFPLMIPGAKPDGTHKVTAPFDGAHIADCETAGAEAVETALKTAHALYTNRDGWIKAPERIAILRKTAQLMTESQEELSVEAAREGGKPLVDSRVEVARAIDGMQVLIETLRTEGGKEIPMGINPASLNRMAFTRYEPRGPVVAVSAFNHPLNLIVHQVGPAVAVGAPVIVKPASDTPLSCLRFVKFLHEAGLPPEWCQTAVITDRKAATDLVTDPRVAFFTFIGSADVGWGLRSKLAPGTRCSLEHGGVAPVIVAEDADLDDAVPLLTKAGFYHAGQVCVSVQRVFAHESIAKSVAEKIAESASALKTGDPTLPDTDVGPLIRNKETDRVSEWVDEAVKAGGELMCGGSKISASCYSPTVIYNPPADVKLSCSEVFGPVVAVYPYKEMDEAIGRANSLPFAFQAAVFTKDIDRAMRAYSRLDASAVMINDHTAFRVDWMPFAGLRAS</sequence>
<dbReference type="Pfam" id="PF00171">
    <property type="entry name" value="Aldedh"/>
    <property type="match status" value="1"/>
</dbReference>
<proteinExistence type="inferred from homology"/>
<accession>A0A3B1C712</accession>
<dbReference type="InterPro" id="IPR051020">
    <property type="entry name" value="ALDH-related_metabolic_enz"/>
</dbReference>
<dbReference type="Gene3D" id="3.40.605.10">
    <property type="entry name" value="Aldehyde Dehydrogenase, Chain A, domain 1"/>
    <property type="match status" value="1"/>
</dbReference>
<feature type="domain" description="Aldehyde dehydrogenase" evidence="3">
    <location>
        <begin position="16"/>
        <end position="451"/>
    </location>
</feature>
<gene>
    <name evidence="4" type="ORF">MNBD_NITROSPINAE04-2398</name>
</gene>
<feature type="non-terminal residue" evidence="4">
    <location>
        <position position="451"/>
    </location>
</feature>
<dbReference type="InterPro" id="IPR016161">
    <property type="entry name" value="Ald_DH/histidinol_DH"/>
</dbReference>
<protein>
    <submittedName>
        <fullName evidence="4">Succinate-semialdehyde dehydrogenase [NAD(P)+]</fullName>
        <ecNumber evidence="4">1.2.1.16</ecNumber>
    </submittedName>
</protein>
<evidence type="ECO:0000313" key="4">
    <source>
        <dbReference type="EMBL" id="VAX19814.1"/>
    </source>
</evidence>
<reference evidence="4" key="1">
    <citation type="submission" date="2018-06" db="EMBL/GenBank/DDBJ databases">
        <authorList>
            <person name="Zhirakovskaya E."/>
        </authorList>
    </citation>
    <scope>NUCLEOTIDE SEQUENCE</scope>
</reference>
<dbReference type="SUPFAM" id="SSF53720">
    <property type="entry name" value="ALDH-like"/>
    <property type="match status" value="1"/>
</dbReference>